<dbReference type="InterPro" id="IPR001875">
    <property type="entry name" value="DED_dom"/>
</dbReference>
<dbReference type="Pfam" id="PF01335">
    <property type="entry name" value="DED"/>
    <property type="match status" value="2"/>
</dbReference>
<feature type="domain" description="DED" evidence="4">
    <location>
        <begin position="90"/>
        <end position="169"/>
    </location>
</feature>
<dbReference type="InterPro" id="IPR011029">
    <property type="entry name" value="DEATH-like_dom_sf"/>
</dbReference>
<protein>
    <recommendedName>
        <fullName evidence="4">DED domain-containing protein</fullName>
    </recommendedName>
</protein>
<dbReference type="SMART" id="SM00031">
    <property type="entry name" value="DED"/>
    <property type="match status" value="2"/>
</dbReference>
<keyword evidence="2" id="KW-0175">Coiled coil</keyword>
<feature type="non-terminal residue" evidence="5">
    <location>
        <position position="677"/>
    </location>
</feature>
<evidence type="ECO:0000259" key="4">
    <source>
        <dbReference type="PROSITE" id="PS50168"/>
    </source>
</evidence>
<dbReference type="SUPFAM" id="SSF47986">
    <property type="entry name" value="DEATH domain"/>
    <property type="match status" value="2"/>
</dbReference>
<dbReference type="PANTHER" id="PTHR48169:SF7">
    <property type="entry name" value="CASPASE 10"/>
    <property type="match status" value="1"/>
</dbReference>
<proteinExistence type="predicted"/>
<dbReference type="InterPro" id="IPR049341">
    <property type="entry name" value="TRADD-like_N"/>
</dbReference>
<evidence type="ECO:0000256" key="2">
    <source>
        <dbReference type="SAM" id="Coils"/>
    </source>
</evidence>
<dbReference type="Gene3D" id="1.10.533.10">
    <property type="entry name" value="Death Domain, Fas"/>
    <property type="match status" value="2"/>
</dbReference>
<keyword evidence="6" id="KW-1185">Reference proteome</keyword>
<evidence type="ECO:0000313" key="5">
    <source>
        <dbReference type="EMBL" id="CAH3017457.1"/>
    </source>
</evidence>
<feature type="domain" description="DED" evidence="4">
    <location>
        <begin position="5"/>
        <end position="83"/>
    </location>
</feature>
<dbReference type="PANTHER" id="PTHR48169">
    <property type="entry name" value="DED DOMAIN-CONTAINING PROTEIN"/>
    <property type="match status" value="1"/>
</dbReference>
<evidence type="ECO:0000256" key="3">
    <source>
        <dbReference type="SAM" id="MobiDB-lite"/>
    </source>
</evidence>
<keyword evidence="1" id="KW-0053">Apoptosis</keyword>
<dbReference type="PROSITE" id="PS50168">
    <property type="entry name" value="DED"/>
    <property type="match status" value="2"/>
</dbReference>
<reference evidence="5 6" key="1">
    <citation type="submission" date="2022-05" db="EMBL/GenBank/DDBJ databases">
        <authorList>
            <consortium name="Genoscope - CEA"/>
            <person name="William W."/>
        </authorList>
    </citation>
    <scope>NUCLEOTIDE SEQUENCE [LARGE SCALE GENOMIC DNA]</scope>
</reference>
<sequence length="677" mass="77866">MSEVEYNNLLYQISKRLDELDVGDQLLFLCRGKVTDHGEENIPTRSLIKELEDNGFLSPDRLVLLKGILKGVEEWTLFQQVEKFEAKRKEYRCLLEKVIRVLDELNDLERLISICTGKITVERQGNIHDVRSLFKELESNDWLGIYCLDTLKEILAQTEKIDLLKEVEEFKQRLSRELKFEMRKAQAASVLSSVGEKLIGVLNMKTLFKAVAGGFTIASSLELLIRDSTYDQLVTAVNTCVLPSGTSLIQITEGCVCLKVQVESLSALENLWSMYTDGTLKARLQALFVTDEMREIVGGEQVEVIVTIDQLECEKARTELIREAQGPVVQREERQVENFTYINVQRYLEQNKLDIDSHSTTTGTSDSGMAESHGTPSELGMGETSDSVSNLCLRDLSKAVMAELARRLQSDPTALRRFYQSFGLDPEKLPPYMLNKIAEFFPHTPVKLLRDVLQELQLYDLVEMLEKVKWRSLRPSLPLKEMKKLLNASERPTKFYSKAEVLVIEYSDREAVAQVYPDVERIGCFFQALNSQSKMTRLTAKFAGQKQNELVVLRNRKRTEERLDLRARDKEAIFKEHLQKQTSKSDYNVFYPPKSELATYLLTEEERSAFQEGPAVIKLLDKVIEERGRRKVKIEKIVKEIQQKEEELKRHQEGENKKFKMAVSTVTNKWIHEAKDE</sequence>
<organism evidence="5 6">
    <name type="scientific">Porites evermanni</name>
    <dbReference type="NCBI Taxonomy" id="104178"/>
    <lineage>
        <taxon>Eukaryota</taxon>
        <taxon>Metazoa</taxon>
        <taxon>Cnidaria</taxon>
        <taxon>Anthozoa</taxon>
        <taxon>Hexacorallia</taxon>
        <taxon>Scleractinia</taxon>
        <taxon>Fungiina</taxon>
        <taxon>Poritidae</taxon>
        <taxon>Porites</taxon>
    </lineage>
</organism>
<evidence type="ECO:0000256" key="1">
    <source>
        <dbReference type="ARBA" id="ARBA00022703"/>
    </source>
</evidence>
<gene>
    <name evidence="5" type="ORF">PEVE_00037861</name>
</gene>
<feature type="compositionally biased region" description="Low complexity" evidence="3">
    <location>
        <begin position="358"/>
        <end position="368"/>
    </location>
</feature>
<name>A0ABN8LK70_9CNID</name>
<accession>A0ABN8LK70</accession>
<evidence type="ECO:0000313" key="6">
    <source>
        <dbReference type="Proteomes" id="UP001159427"/>
    </source>
</evidence>
<dbReference type="Pfam" id="PF20694">
    <property type="entry name" value="TRADD-like_N"/>
    <property type="match status" value="1"/>
</dbReference>
<feature type="region of interest" description="Disordered" evidence="3">
    <location>
        <begin position="355"/>
        <end position="385"/>
    </location>
</feature>
<comment type="caution">
    <text evidence="5">The sequence shown here is derived from an EMBL/GenBank/DDBJ whole genome shotgun (WGS) entry which is preliminary data.</text>
</comment>
<dbReference type="EMBL" id="CALNXI010000063">
    <property type="protein sequence ID" value="CAH3017457.1"/>
    <property type="molecule type" value="Genomic_DNA"/>
</dbReference>
<dbReference type="Proteomes" id="UP001159427">
    <property type="component" value="Unassembled WGS sequence"/>
</dbReference>
<feature type="coiled-coil region" evidence="2">
    <location>
        <begin position="631"/>
        <end position="658"/>
    </location>
</feature>